<dbReference type="PANTHER" id="PTHR40866:SF1">
    <property type="entry name" value="BED-TYPE DOMAIN-CONTAINING PROTEIN"/>
    <property type="match status" value="1"/>
</dbReference>
<dbReference type="EMBL" id="MJFZ01001558">
    <property type="protein sequence ID" value="RAW21785.1"/>
    <property type="molecule type" value="Genomic_DNA"/>
</dbReference>
<dbReference type="EMBL" id="RCMK01001972">
    <property type="protein sequence ID" value="KAG2886075.1"/>
    <property type="molecule type" value="Genomic_DNA"/>
</dbReference>
<evidence type="ECO:0000313" key="7">
    <source>
        <dbReference type="Proteomes" id="UP000251314"/>
    </source>
</evidence>
<dbReference type="AlphaFoldDB" id="A0A329RAW1"/>
<sequence length="104" mass="11389">MPDTYGINFDGWSNCSEHYLTVFATNEVDGLVKTPLLSMAPNVNEPDDNLKAESHHSALESVLAVFGKELVHYLFLVGDNCSVNKKLGPPHERTACRVCLPAST</sequence>
<evidence type="ECO:0000313" key="4">
    <source>
        <dbReference type="EMBL" id="KAG2961963.1"/>
    </source>
</evidence>
<accession>A0A329RAW1</accession>
<comment type="caution">
    <text evidence="6">The sequence shown here is derived from an EMBL/GenBank/DDBJ whole genome shotgun (WGS) entry which is preliminary data.</text>
</comment>
<name>A0A329RAW1_9STRA</name>
<dbReference type="Proteomes" id="UP000251314">
    <property type="component" value="Unassembled WGS sequence"/>
</dbReference>
<evidence type="ECO:0000313" key="2">
    <source>
        <dbReference type="EMBL" id="KAG2883319.1"/>
    </source>
</evidence>
<dbReference type="EMBL" id="RCML01001524">
    <property type="protein sequence ID" value="KAG2961963.1"/>
    <property type="molecule type" value="Genomic_DNA"/>
</dbReference>
<dbReference type="Proteomes" id="UP000697107">
    <property type="component" value="Unassembled WGS sequence"/>
</dbReference>
<gene>
    <name evidence="6" type="ORF">PC110_g21773</name>
    <name evidence="1" type="ORF">PC113_g22298</name>
    <name evidence="2" type="ORF">PC115_g21647</name>
    <name evidence="3" type="ORF">PC117_g25433</name>
    <name evidence="4" type="ORF">PC118_g21681</name>
    <name evidence="5" type="ORF">PC129_g22488</name>
</gene>
<evidence type="ECO:0000313" key="5">
    <source>
        <dbReference type="EMBL" id="KAG3204670.1"/>
    </source>
</evidence>
<evidence type="ECO:0000313" key="3">
    <source>
        <dbReference type="EMBL" id="KAG2886075.1"/>
    </source>
</evidence>
<evidence type="ECO:0000313" key="6">
    <source>
        <dbReference type="EMBL" id="RAW21785.1"/>
    </source>
</evidence>
<organism evidence="6 7">
    <name type="scientific">Phytophthora cactorum</name>
    <dbReference type="NCBI Taxonomy" id="29920"/>
    <lineage>
        <taxon>Eukaryota</taxon>
        <taxon>Sar</taxon>
        <taxon>Stramenopiles</taxon>
        <taxon>Oomycota</taxon>
        <taxon>Peronosporomycetes</taxon>
        <taxon>Peronosporales</taxon>
        <taxon>Peronosporaceae</taxon>
        <taxon>Phytophthora</taxon>
    </lineage>
</organism>
<dbReference type="EMBL" id="RCMI01001578">
    <property type="protein sequence ID" value="KAG2883319.1"/>
    <property type="molecule type" value="Genomic_DNA"/>
</dbReference>
<dbReference type="Proteomes" id="UP000735874">
    <property type="component" value="Unassembled WGS sequence"/>
</dbReference>
<dbReference type="Proteomes" id="UP000760860">
    <property type="component" value="Unassembled WGS sequence"/>
</dbReference>
<dbReference type="EMBL" id="RCMG01001651">
    <property type="protein sequence ID" value="KAG2822677.1"/>
    <property type="molecule type" value="Genomic_DNA"/>
</dbReference>
<evidence type="ECO:0000313" key="1">
    <source>
        <dbReference type="EMBL" id="KAG2822677.1"/>
    </source>
</evidence>
<reference evidence="1" key="2">
    <citation type="submission" date="2018-10" db="EMBL/GenBank/DDBJ databases">
        <title>Effector identification in a new, highly contiguous assembly of the strawberry crown rot pathogen Phytophthora cactorum.</title>
        <authorList>
            <person name="Armitage A.D."/>
            <person name="Nellist C.F."/>
            <person name="Bates H."/>
            <person name="Vickerstaff R.J."/>
            <person name="Harrison R.J."/>
        </authorList>
    </citation>
    <scope>NUCLEOTIDE SEQUENCE</scope>
    <source>
        <strain evidence="1">15-7</strain>
        <strain evidence="2">4032</strain>
        <strain evidence="3">4040</strain>
        <strain evidence="4">P415</strain>
        <strain evidence="5">P421</strain>
    </source>
</reference>
<proteinExistence type="predicted"/>
<dbReference type="PANTHER" id="PTHR40866">
    <property type="entry name" value="BED-TYPE DOMAIN-CONTAINING PROTEIN"/>
    <property type="match status" value="1"/>
</dbReference>
<dbReference type="EMBL" id="RCMV01002101">
    <property type="protein sequence ID" value="KAG3204670.1"/>
    <property type="molecule type" value="Genomic_DNA"/>
</dbReference>
<dbReference type="OrthoDB" id="125584at2759"/>
<dbReference type="VEuPathDB" id="FungiDB:PC110_g21773"/>
<dbReference type="Proteomes" id="UP000774804">
    <property type="component" value="Unassembled WGS sequence"/>
</dbReference>
<protein>
    <submittedName>
        <fullName evidence="6">Uncharacterized protein</fullName>
    </submittedName>
</protein>
<dbReference type="Proteomes" id="UP000736787">
    <property type="component" value="Unassembled WGS sequence"/>
</dbReference>
<reference evidence="6 7" key="1">
    <citation type="submission" date="2018-01" db="EMBL/GenBank/DDBJ databases">
        <title>Draft genome of the strawberry crown rot pathogen Phytophthora cactorum.</title>
        <authorList>
            <person name="Armitage A.D."/>
            <person name="Lysoe E."/>
            <person name="Nellist C.F."/>
            <person name="Harrison R.J."/>
            <person name="Brurberg M.B."/>
        </authorList>
    </citation>
    <scope>NUCLEOTIDE SEQUENCE [LARGE SCALE GENOMIC DNA]</scope>
    <source>
        <strain evidence="6 7">10300</strain>
    </source>
</reference>
<keyword evidence="7" id="KW-1185">Reference proteome</keyword>